<evidence type="ECO:0000313" key="3">
    <source>
        <dbReference type="Proteomes" id="UP000053411"/>
    </source>
</evidence>
<dbReference type="OrthoDB" id="4160177at2759"/>
<dbReference type="EMBL" id="KN848062">
    <property type="protein sequence ID" value="KIY03416.1"/>
    <property type="molecule type" value="Genomic_DNA"/>
</dbReference>
<name>A0A0D2HNP6_9EURO</name>
<feature type="region of interest" description="Disordered" evidence="1">
    <location>
        <begin position="555"/>
        <end position="609"/>
    </location>
</feature>
<feature type="compositionally biased region" description="Acidic residues" evidence="1">
    <location>
        <begin position="76"/>
        <end position="95"/>
    </location>
</feature>
<dbReference type="GeneID" id="27705853"/>
<dbReference type="RefSeq" id="XP_016637538.1">
    <property type="nucleotide sequence ID" value="XM_016770628.1"/>
</dbReference>
<feature type="compositionally biased region" description="Polar residues" evidence="1">
    <location>
        <begin position="115"/>
        <end position="125"/>
    </location>
</feature>
<feature type="compositionally biased region" description="Basic residues" evidence="1">
    <location>
        <begin position="36"/>
        <end position="58"/>
    </location>
</feature>
<dbReference type="VEuPathDB" id="FungiDB:Z520_00107"/>
<feature type="region of interest" description="Disordered" evidence="1">
    <location>
        <begin position="1"/>
        <end position="154"/>
    </location>
</feature>
<evidence type="ECO:0000256" key="1">
    <source>
        <dbReference type="SAM" id="MobiDB-lite"/>
    </source>
</evidence>
<feature type="region of interest" description="Disordered" evidence="1">
    <location>
        <begin position="314"/>
        <end position="362"/>
    </location>
</feature>
<gene>
    <name evidence="2" type="ORF">Z520_00107</name>
</gene>
<feature type="compositionally biased region" description="Basic residues" evidence="1">
    <location>
        <begin position="338"/>
        <end position="349"/>
    </location>
</feature>
<accession>A0A0D2HNP6</accession>
<feature type="compositionally biased region" description="Basic and acidic residues" evidence="1">
    <location>
        <begin position="585"/>
        <end position="594"/>
    </location>
</feature>
<feature type="compositionally biased region" description="Polar residues" evidence="1">
    <location>
        <begin position="233"/>
        <end position="243"/>
    </location>
</feature>
<evidence type="ECO:0000313" key="2">
    <source>
        <dbReference type="EMBL" id="KIY03416.1"/>
    </source>
</evidence>
<feature type="compositionally biased region" description="Polar residues" evidence="1">
    <location>
        <begin position="61"/>
        <end position="73"/>
    </location>
</feature>
<keyword evidence="3" id="KW-1185">Reference proteome</keyword>
<feature type="compositionally biased region" description="Acidic residues" evidence="1">
    <location>
        <begin position="134"/>
        <end position="145"/>
    </location>
</feature>
<proteinExistence type="predicted"/>
<feature type="region of interest" description="Disordered" evidence="1">
    <location>
        <begin position="230"/>
        <end position="251"/>
    </location>
</feature>
<protein>
    <submittedName>
        <fullName evidence="2">Uncharacterized protein</fullName>
    </submittedName>
</protein>
<organism evidence="2 3">
    <name type="scientific">Fonsecaea multimorphosa CBS 102226</name>
    <dbReference type="NCBI Taxonomy" id="1442371"/>
    <lineage>
        <taxon>Eukaryota</taxon>
        <taxon>Fungi</taxon>
        <taxon>Dikarya</taxon>
        <taxon>Ascomycota</taxon>
        <taxon>Pezizomycotina</taxon>
        <taxon>Eurotiomycetes</taxon>
        <taxon>Chaetothyriomycetidae</taxon>
        <taxon>Chaetothyriales</taxon>
        <taxon>Herpotrichiellaceae</taxon>
        <taxon>Fonsecaea</taxon>
    </lineage>
</organism>
<dbReference type="AlphaFoldDB" id="A0A0D2HNP6"/>
<sequence length="609" mass="66545">MSRLYTRNSRGRQPMLGSTIKLSKSKERPNDTYQPKQKRGRPARKYTVTKKTSGKRKKADISSSEGDLSSAYGSETADDASDEDSEDEADDEDEMPAVKAPSRSRRLNGAGPKYQSISRDNVSLASSSDSMFGDFDDYYEDDEDPTLSPEENRKRFEEKVFAESDDDNDLYLAVDDISDSEDDVDGEQLQEQELLAMLSEEGQSDADFLLNQIDGLSAYGFGDESEGSIYRFPSSQGSDSATETAPEKRVHFATDADPTIFLRMSASPTITRALLPSALPDSGFSHHGADRRVGGLVDDLDDSDLTDDCLPEEALQSTPHTAVEEKEMSPSASPPPKKSGKKPARRRGPPRGIFIDEGDKPSGILDHSGKIILMTNPHLLGEEFARRYGASQTSSPDVGFAELIEESDAGDRDSNDLLAGPGADIMLASFNSAINDPFNQGQAVGPLEAFYPTNGFFFDDFTVDHGDLAGDCQTDGLGEDVISLTDVIQFDSGSEDTDGPTSPIFVPPNHELLSNDFAHLNNGNVTAFRRNADPAFAAMSQLPSYLDMDYLSSPLATPAPSRRRRKNHVSPYTSSHYKGVTPVQRMRDPNHGRASDPVTPAKKKRRLMT</sequence>
<reference evidence="2 3" key="1">
    <citation type="submission" date="2015-01" db="EMBL/GenBank/DDBJ databases">
        <title>The Genome Sequence of Fonsecaea multimorphosa CBS 102226.</title>
        <authorList>
            <consortium name="The Broad Institute Genomics Platform"/>
            <person name="Cuomo C."/>
            <person name="de Hoog S."/>
            <person name="Gorbushina A."/>
            <person name="Stielow B."/>
            <person name="Teixiera M."/>
            <person name="Abouelleil A."/>
            <person name="Chapman S.B."/>
            <person name="Priest M."/>
            <person name="Young S.K."/>
            <person name="Wortman J."/>
            <person name="Nusbaum C."/>
            <person name="Birren B."/>
        </authorList>
    </citation>
    <scope>NUCLEOTIDE SEQUENCE [LARGE SCALE GENOMIC DNA]</scope>
    <source>
        <strain evidence="2 3">CBS 102226</strain>
    </source>
</reference>
<dbReference type="Proteomes" id="UP000053411">
    <property type="component" value="Unassembled WGS sequence"/>
</dbReference>